<dbReference type="EMBL" id="BMHB01000003">
    <property type="protein sequence ID" value="GGI17575.1"/>
    <property type="molecule type" value="Genomic_DNA"/>
</dbReference>
<dbReference type="AlphaFoldDB" id="A0A8J3APK8"/>
<keyword evidence="3" id="KW-1185">Reference proteome</keyword>
<organism evidence="2 3">
    <name type="scientific">Gottfriedia solisilvae</name>
    <dbReference type="NCBI Taxonomy" id="1516104"/>
    <lineage>
        <taxon>Bacteria</taxon>
        <taxon>Bacillati</taxon>
        <taxon>Bacillota</taxon>
        <taxon>Bacilli</taxon>
        <taxon>Bacillales</taxon>
        <taxon>Bacillaceae</taxon>
        <taxon>Gottfriedia</taxon>
    </lineage>
</organism>
<protein>
    <submittedName>
        <fullName evidence="2">Uncharacterized protein</fullName>
    </submittedName>
</protein>
<feature type="transmembrane region" description="Helical" evidence="1">
    <location>
        <begin position="6"/>
        <end position="24"/>
    </location>
</feature>
<evidence type="ECO:0000313" key="3">
    <source>
        <dbReference type="Proteomes" id="UP000626244"/>
    </source>
</evidence>
<comment type="caution">
    <text evidence="2">The sequence shown here is derived from an EMBL/GenBank/DDBJ whole genome shotgun (WGS) entry which is preliminary data.</text>
</comment>
<dbReference type="Proteomes" id="UP000626244">
    <property type="component" value="Unassembled WGS sequence"/>
</dbReference>
<keyword evidence="1" id="KW-0472">Membrane</keyword>
<evidence type="ECO:0000256" key="1">
    <source>
        <dbReference type="SAM" id="Phobius"/>
    </source>
</evidence>
<accession>A0A8J3APK8</accession>
<sequence>MKKIKLLLIAIFSTSLLLVIYNFLPGTIMYYTSLWEYKVRDFDIYKDDFQTLANLAYREYNKNQKKGYFLYIDEVFEISKLNLIDMTRDDSVIVMSEKERKSLETVVAEAFQEGDGGYLSLIKVHKNQVEFETENGLYSLVYRKDRNKPKYVNNEYRKGKFKLKKILDHWYHARFVED</sequence>
<keyword evidence="1" id="KW-0812">Transmembrane</keyword>
<gene>
    <name evidence="2" type="ORF">GCM10007380_38630</name>
</gene>
<dbReference type="OrthoDB" id="2670084at2"/>
<name>A0A8J3APK8_9BACI</name>
<reference evidence="3" key="1">
    <citation type="journal article" date="2019" name="Int. J. Syst. Evol. Microbiol.">
        <title>The Global Catalogue of Microorganisms (GCM) 10K type strain sequencing project: providing services to taxonomists for standard genome sequencing and annotation.</title>
        <authorList>
            <consortium name="The Broad Institute Genomics Platform"/>
            <consortium name="The Broad Institute Genome Sequencing Center for Infectious Disease"/>
            <person name="Wu L."/>
            <person name="Ma J."/>
        </authorList>
    </citation>
    <scope>NUCLEOTIDE SEQUENCE [LARGE SCALE GENOMIC DNA]</scope>
    <source>
        <strain evidence="3">CGMCC 1.14993</strain>
    </source>
</reference>
<dbReference type="RefSeq" id="WP_088001937.1">
    <property type="nucleotide sequence ID" value="NZ_NETJ01000005.1"/>
</dbReference>
<evidence type="ECO:0000313" key="2">
    <source>
        <dbReference type="EMBL" id="GGI17575.1"/>
    </source>
</evidence>
<keyword evidence="1" id="KW-1133">Transmembrane helix</keyword>
<proteinExistence type="predicted"/>